<dbReference type="AlphaFoldDB" id="A0A316G8X7"/>
<sequence>MPDDPQRKTMSDTVDRNLRSAYARVLDEEMPEQFEVLLERLRQKRLSTPTPGSED</sequence>
<feature type="domain" description="Anti-sigma factor NepR" evidence="1">
    <location>
        <begin position="14"/>
        <end position="44"/>
    </location>
</feature>
<organism evidence="2 3">
    <name type="scientific">Silicimonas algicola</name>
    <dbReference type="NCBI Taxonomy" id="1826607"/>
    <lineage>
        <taxon>Bacteria</taxon>
        <taxon>Pseudomonadati</taxon>
        <taxon>Pseudomonadota</taxon>
        <taxon>Alphaproteobacteria</taxon>
        <taxon>Rhodobacterales</taxon>
        <taxon>Paracoccaceae</taxon>
    </lineage>
</organism>
<keyword evidence="3" id="KW-1185">Reference proteome</keyword>
<dbReference type="RefSeq" id="WP_109758822.1">
    <property type="nucleotide sequence ID" value="NZ_CP034588.1"/>
</dbReference>
<evidence type="ECO:0000259" key="1">
    <source>
        <dbReference type="Pfam" id="PF18557"/>
    </source>
</evidence>
<accession>A0A316G8X7</accession>
<name>A0A316G8X7_9RHOB</name>
<gene>
    <name evidence="2" type="ORF">C8D95_103310</name>
</gene>
<dbReference type="Proteomes" id="UP000245390">
    <property type="component" value="Unassembled WGS sequence"/>
</dbReference>
<dbReference type="InterPro" id="IPR041649">
    <property type="entry name" value="NepR"/>
</dbReference>
<evidence type="ECO:0000313" key="2">
    <source>
        <dbReference type="EMBL" id="PWK57072.1"/>
    </source>
</evidence>
<protein>
    <recommendedName>
        <fullName evidence="1">Anti-sigma factor NepR domain-containing protein</fullName>
    </recommendedName>
</protein>
<dbReference type="EMBL" id="QGGV01000003">
    <property type="protein sequence ID" value="PWK57072.1"/>
    <property type="molecule type" value="Genomic_DNA"/>
</dbReference>
<dbReference type="KEGG" id="salo:EF888_09760"/>
<dbReference type="Pfam" id="PF18557">
    <property type="entry name" value="NepR"/>
    <property type="match status" value="1"/>
</dbReference>
<proteinExistence type="predicted"/>
<evidence type="ECO:0000313" key="3">
    <source>
        <dbReference type="Proteomes" id="UP000245390"/>
    </source>
</evidence>
<comment type="caution">
    <text evidence="2">The sequence shown here is derived from an EMBL/GenBank/DDBJ whole genome shotgun (WGS) entry which is preliminary data.</text>
</comment>
<reference evidence="2 3" key="1">
    <citation type="submission" date="2018-05" db="EMBL/GenBank/DDBJ databases">
        <title>Genomic Encyclopedia of Type Strains, Phase IV (KMG-IV): sequencing the most valuable type-strain genomes for metagenomic binning, comparative biology and taxonomic classification.</title>
        <authorList>
            <person name="Goeker M."/>
        </authorList>
    </citation>
    <scope>NUCLEOTIDE SEQUENCE [LARGE SCALE GENOMIC DNA]</scope>
    <source>
        <strain evidence="2 3">DSM 103371</strain>
    </source>
</reference>
<dbReference type="OrthoDB" id="7875342at2"/>